<feature type="compositionally biased region" description="Acidic residues" evidence="1">
    <location>
        <begin position="34"/>
        <end position="46"/>
    </location>
</feature>
<name>A0A8H6BRL3_CANAX</name>
<dbReference type="GO" id="GO:0005634">
    <property type="term" value="C:nucleus"/>
    <property type="evidence" value="ECO:0007669"/>
    <property type="project" value="TreeGrafter"/>
</dbReference>
<reference evidence="2 4" key="1">
    <citation type="submission" date="2020-03" db="EMBL/GenBank/DDBJ databases">
        <title>FDA dAtabase for Regulatory Grade micrObial Sequences (FDA-ARGOS): Supporting development and validation of Infectious Disease Dx tests.</title>
        <authorList>
            <person name="Campos J."/>
            <person name="Goldberg B."/>
            <person name="Tallon L."/>
            <person name="Sadzewicz L."/>
            <person name="Vavikolanu K."/>
            <person name="Mehta A."/>
            <person name="Aluvathingal J."/>
            <person name="Nadendla S."/>
            <person name="Nandy P."/>
            <person name="Geyer C."/>
            <person name="Yan Y."/>
            <person name="Sichtig H."/>
        </authorList>
    </citation>
    <scope>NUCLEOTIDE SEQUENCE [LARGE SCALE GENOMIC DNA]</scope>
    <source>
        <strain evidence="2 4">FDAARGOS_656</strain>
    </source>
</reference>
<sequence>MSKEQQPVADDLDDGLEYDVQLSDNEDAGFVNDGGEEGISNDETEINDNTTTTTTTTATTSSLKRRNSNTNNSLKEKKRLKMEMDIESKKNLSLEENPEIIAEFINNKIRRKNPNLSALELTELYFNKSEIRSTSDFKDTRNLDNLSKYINSRFKNMLPKGVKKDKKKNNKNNKKGKKGDDDSNKDAESENKEERKFIAIVSMSAIRACDIHRATKDLVGSSLKLINKNKLHIDLKLVESTRSRVLCCTPGRLSKVLNSEESGLSKDEIKIVIIDNSYLDTKKQNIWDIKETFEALKELTKNGSKLYLY</sequence>
<dbReference type="AlphaFoldDB" id="A0A8H6BRL3"/>
<dbReference type="Pfam" id="PF14617">
    <property type="entry name" value="CMS1"/>
    <property type="match status" value="1"/>
</dbReference>
<feature type="compositionally biased region" description="Basic and acidic residues" evidence="1">
    <location>
        <begin position="178"/>
        <end position="190"/>
    </location>
</feature>
<dbReference type="PANTHER" id="PTHR24030:SF0">
    <property type="entry name" value="PROTEIN CMSS1"/>
    <property type="match status" value="1"/>
</dbReference>
<feature type="compositionally biased region" description="Low complexity" evidence="1">
    <location>
        <begin position="50"/>
        <end position="60"/>
    </location>
</feature>
<evidence type="ECO:0000313" key="2">
    <source>
        <dbReference type="EMBL" id="KAF6061181.1"/>
    </source>
</evidence>
<comment type="caution">
    <text evidence="2">The sequence shown here is derived from an EMBL/GenBank/DDBJ whole genome shotgun (WGS) entry which is preliminary data.</text>
</comment>
<evidence type="ECO:0000313" key="4">
    <source>
        <dbReference type="Proteomes" id="UP000536275"/>
    </source>
</evidence>
<dbReference type="PANTHER" id="PTHR24030">
    <property type="entry name" value="PROTEIN CMSS1"/>
    <property type="match status" value="1"/>
</dbReference>
<evidence type="ECO:0000256" key="1">
    <source>
        <dbReference type="SAM" id="MobiDB-lite"/>
    </source>
</evidence>
<dbReference type="SMR" id="A0A8H6BRL3"/>
<dbReference type="EMBL" id="JABWAD010000065">
    <property type="protein sequence ID" value="KAF6061181.1"/>
    <property type="molecule type" value="Genomic_DNA"/>
</dbReference>
<proteinExistence type="predicted"/>
<protein>
    <submittedName>
        <fullName evidence="2">U3-containing 90S pre-ribosomal complex subunit family protein</fullName>
    </submittedName>
</protein>
<dbReference type="EMBL" id="JABWAD010000061">
    <property type="protein sequence ID" value="KAF6062941.1"/>
    <property type="molecule type" value="Genomic_DNA"/>
</dbReference>
<dbReference type="OMA" id="CVGTPAR"/>
<feature type="region of interest" description="Disordered" evidence="1">
    <location>
        <begin position="1"/>
        <end position="82"/>
    </location>
</feature>
<dbReference type="InterPro" id="IPR032704">
    <property type="entry name" value="Cms1"/>
</dbReference>
<accession>A0A8H6BRL3</accession>
<dbReference type="GO" id="GO:0030686">
    <property type="term" value="C:90S preribosome"/>
    <property type="evidence" value="ECO:0007669"/>
    <property type="project" value="TreeGrafter"/>
</dbReference>
<evidence type="ECO:0000313" key="3">
    <source>
        <dbReference type="EMBL" id="KAF6062941.1"/>
    </source>
</evidence>
<feature type="compositionally biased region" description="Basic residues" evidence="1">
    <location>
        <begin position="161"/>
        <end position="177"/>
    </location>
</feature>
<feature type="region of interest" description="Disordered" evidence="1">
    <location>
        <begin position="157"/>
        <end position="190"/>
    </location>
</feature>
<dbReference type="Proteomes" id="UP000536275">
    <property type="component" value="Unassembled WGS sequence"/>
</dbReference>
<organism evidence="2 4">
    <name type="scientific">Candida albicans</name>
    <name type="common">Yeast</name>
    <dbReference type="NCBI Taxonomy" id="5476"/>
    <lineage>
        <taxon>Eukaryota</taxon>
        <taxon>Fungi</taxon>
        <taxon>Dikarya</taxon>
        <taxon>Ascomycota</taxon>
        <taxon>Saccharomycotina</taxon>
        <taxon>Pichiomycetes</taxon>
        <taxon>Debaryomycetaceae</taxon>
        <taxon>Candida/Lodderomyces clade</taxon>
        <taxon>Candida</taxon>
    </lineage>
</organism>
<gene>
    <name evidence="3" type="ORF">FOB64_005975</name>
    <name evidence="2" type="ORF">FOB64_006505</name>
</gene>